<keyword evidence="2" id="KW-1185">Reference proteome</keyword>
<dbReference type="SUPFAM" id="SSF140736">
    <property type="entry name" value="Rv1873-like"/>
    <property type="match status" value="1"/>
</dbReference>
<dbReference type="RefSeq" id="WP_085799857.1">
    <property type="nucleotide sequence ID" value="NZ_FWXB01000005.1"/>
</dbReference>
<name>A0A1X7BRR0_9RHOB</name>
<dbReference type="InterPro" id="IPR036287">
    <property type="entry name" value="Rv1873-like_sf"/>
</dbReference>
<protein>
    <recommendedName>
        <fullName evidence="3">Calpastatin</fullName>
    </recommendedName>
</protein>
<proteinExistence type="predicted"/>
<reference evidence="1 2" key="1">
    <citation type="submission" date="2017-03" db="EMBL/GenBank/DDBJ databases">
        <authorList>
            <person name="Afonso C.L."/>
            <person name="Miller P.J."/>
            <person name="Scott M.A."/>
            <person name="Spackman E."/>
            <person name="Goraichik I."/>
            <person name="Dimitrov K.M."/>
            <person name="Suarez D.L."/>
            <person name="Swayne D.E."/>
        </authorList>
    </citation>
    <scope>NUCLEOTIDE SEQUENCE [LARGE SCALE GENOMIC DNA]</scope>
    <source>
        <strain evidence="1 2">CECT 7745</strain>
    </source>
</reference>
<gene>
    <name evidence="1" type="ORF">ROA7745_01709</name>
</gene>
<accession>A0A1X7BRR0</accession>
<dbReference type="PIRSF" id="PIRSF008546">
    <property type="entry name" value="UCP008546"/>
    <property type="match status" value="1"/>
</dbReference>
<sequence length="137" mass="15286">MSLDRFTDAQALIWPEPLDEIRAGRKRSHWMWYVFPQLCGLGRSPTAQHYGIKGLTEARAYLAHEVLGARLEEISAAMLTRRDIPARAILGPVDVLKLRSCMTLFRAADGARVFQDVLDAFYAGEHCAVTLGMIGEP</sequence>
<evidence type="ECO:0000313" key="1">
    <source>
        <dbReference type="EMBL" id="SMC11889.1"/>
    </source>
</evidence>
<dbReference type="Proteomes" id="UP000193224">
    <property type="component" value="Unassembled WGS sequence"/>
</dbReference>
<dbReference type="Gene3D" id="1.25.40.380">
    <property type="entry name" value="Protein of unknown function DUF1810"/>
    <property type="match status" value="1"/>
</dbReference>
<dbReference type="Pfam" id="PF08837">
    <property type="entry name" value="DUF1810"/>
    <property type="match status" value="1"/>
</dbReference>
<dbReference type="InterPro" id="IPR014937">
    <property type="entry name" value="DUF1810"/>
</dbReference>
<dbReference type="OrthoDB" id="9801870at2"/>
<dbReference type="AlphaFoldDB" id="A0A1X7BRR0"/>
<organism evidence="1 2">
    <name type="scientific">Roseovarius aestuarii</name>
    <dbReference type="NCBI Taxonomy" id="475083"/>
    <lineage>
        <taxon>Bacteria</taxon>
        <taxon>Pseudomonadati</taxon>
        <taxon>Pseudomonadota</taxon>
        <taxon>Alphaproteobacteria</taxon>
        <taxon>Rhodobacterales</taxon>
        <taxon>Roseobacteraceae</taxon>
        <taxon>Roseovarius</taxon>
    </lineage>
</organism>
<evidence type="ECO:0000313" key="2">
    <source>
        <dbReference type="Proteomes" id="UP000193224"/>
    </source>
</evidence>
<evidence type="ECO:0008006" key="3">
    <source>
        <dbReference type="Google" id="ProtNLM"/>
    </source>
</evidence>
<dbReference type="EMBL" id="FWXB01000005">
    <property type="protein sequence ID" value="SMC11889.1"/>
    <property type="molecule type" value="Genomic_DNA"/>
</dbReference>